<dbReference type="STRING" id="1230455.C462_04295"/>
<evidence type="ECO:0000313" key="3">
    <source>
        <dbReference type="Proteomes" id="UP000011528"/>
    </source>
</evidence>
<reference evidence="2 3" key="1">
    <citation type="journal article" date="2014" name="PLoS Genet.">
        <title>Phylogenetically driven sequencing of extremely halophilic archaea reveals strategies for static and dynamic osmo-response.</title>
        <authorList>
            <person name="Becker E.A."/>
            <person name="Seitzer P.M."/>
            <person name="Tritt A."/>
            <person name="Larsen D."/>
            <person name="Krusor M."/>
            <person name="Yao A.I."/>
            <person name="Wu D."/>
            <person name="Madern D."/>
            <person name="Eisen J.A."/>
            <person name="Darling A.E."/>
            <person name="Facciotti M.T."/>
        </authorList>
    </citation>
    <scope>NUCLEOTIDE SEQUENCE [LARGE SCALE GENOMIC DNA]</scope>
    <source>
        <strain evidence="2 3">JCM 13916</strain>
    </source>
</reference>
<dbReference type="AlphaFoldDB" id="M0PPP9"/>
<proteinExistence type="predicted"/>
<gene>
    <name evidence="2" type="ORF">C462_04295</name>
</gene>
<evidence type="ECO:0000256" key="1">
    <source>
        <dbReference type="SAM" id="MobiDB-lite"/>
    </source>
</evidence>
<accession>M0PPP9</accession>
<dbReference type="Proteomes" id="UP000011528">
    <property type="component" value="Unassembled WGS sequence"/>
</dbReference>
<comment type="caution">
    <text evidence="2">The sequence shown here is derived from an EMBL/GenBank/DDBJ whole genome shotgun (WGS) entry which is preliminary data.</text>
</comment>
<protein>
    <submittedName>
        <fullName evidence="2">Uncharacterized protein</fullName>
    </submittedName>
</protein>
<organism evidence="2 3">
    <name type="scientific">Halorubrum distributum JCM 13916</name>
    <dbReference type="NCBI Taxonomy" id="1230455"/>
    <lineage>
        <taxon>Archaea</taxon>
        <taxon>Methanobacteriati</taxon>
        <taxon>Methanobacteriota</taxon>
        <taxon>Stenosarchaea group</taxon>
        <taxon>Halobacteria</taxon>
        <taxon>Halobacteriales</taxon>
        <taxon>Haloferacaceae</taxon>
        <taxon>Halorubrum</taxon>
        <taxon>Halorubrum distributum group</taxon>
    </lineage>
</organism>
<dbReference type="EMBL" id="AOJJ01000038">
    <property type="protein sequence ID" value="EMA71967.1"/>
    <property type="molecule type" value="Genomic_DNA"/>
</dbReference>
<dbReference type="PATRIC" id="fig|1230455.3.peg.799"/>
<feature type="region of interest" description="Disordered" evidence="1">
    <location>
        <begin position="173"/>
        <end position="201"/>
    </location>
</feature>
<sequence>MSPTVEVEVRRNRHGSVLAYAERDRAARLLADHRSVLQSLYALVDRRHGADGETVARLSVREDARVVDELDLRDRFRRDLDADRAISLVEDLRYHAGEHELVTDGGEEADEQELHLSYERGLWIPPELREFTAQVVFRTPRSTIQHFESAPGRLDAYYGMIDESHFGDVEEFDDPRNPELAPNRVSIKHQGEEPQVFEVDR</sequence>
<dbReference type="RefSeq" id="WP_007993931.1">
    <property type="nucleotide sequence ID" value="NZ_AOJJ01000038.1"/>
</dbReference>
<evidence type="ECO:0000313" key="2">
    <source>
        <dbReference type="EMBL" id="EMA71967.1"/>
    </source>
</evidence>
<name>M0PPP9_9EURY</name>